<dbReference type="Pfam" id="PF00069">
    <property type="entry name" value="Pkinase"/>
    <property type="match status" value="1"/>
</dbReference>
<dbReference type="OrthoDB" id="248923at2759"/>
<evidence type="ECO:0000259" key="9">
    <source>
        <dbReference type="PROSITE" id="PS50011"/>
    </source>
</evidence>
<dbReference type="Gene3D" id="1.10.510.10">
    <property type="entry name" value="Transferase(Phosphotransferase) domain 1"/>
    <property type="match status" value="1"/>
</dbReference>
<dbReference type="SMART" id="SM00220">
    <property type="entry name" value="S_TKc"/>
    <property type="match status" value="1"/>
</dbReference>
<keyword evidence="11" id="KW-0496">Mitochondrion</keyword>
<protein>
    <recommendedName>
        <fullName evidence="1">non-specific serine/threonine protein kinase</fullName>
        <ecNumber evidence="1">2.7.11.1</ecNumber>
    </recommendedName>
</protein>
<proteinExistence type="predicted"/>
<dbReference type="SMR" id="A0A0G4J7H1"/>
<dbReference type="OMA" id="TRERQYL"/>
<dbReference type="InterPro" id="IPR011009">
    <property type="entry name" value="Kinase-like_dom_sf"/>
</dbReference>
<name>A0A0G4J7H1_PLABS</name>
<keyword evidence="4" id="KW-0547">Nucleotide-binding</keyword>
<dbReference type="PANTHER" id="PTHR44899">
    <property type="entry name" value="CAMK FAMILY PROTEIN KINASE"/>
    <property type="match status" value="1"/>
</dbReference>
<evidence type="ECO:0000313" key="11">
    <source>
        <dbReference type="EMBL" id="SPR00923.1"/>
    </source>
</evidence>
<evidence type="ECO:0000256" key="3">
    <source>
        <dbReference type="ARBA" id="ARBA00022679"/>
    </source>
</evidence>
<evidence type="ECO:0000313" key="13">
    <source>
        <dbReference type="Proteomes" id="UP000290189"/>
    </source>
</evidence>
<comment type="catalytic activity">
    <reaction evidence="8">
        <text>L-seryl-[protein] + ATP = O-phospho-L-seryl-[protein] + ADP + H(+)</text>
        <dbReference type="Rhea" id="RHEA:17989"/>
        <dbReference type="Rhea" id="RHEA-COMP:9863"/>
        <dbReference type="Rhea" id="RHEA-COMP:11604"/>
        <dbReference type="ChEBI" id="CHEBI:15378"/>
        <dbReference type="ChEBI" id="CHEBI:29999"/>
        <dbReference type="ChEBI" id="CHEBI:30616"/>
        <dbReference type="ChEBI" id="CHEBI:83421"/>
        <dbReference type="ChEBI" id="CHEBI:456216"/>
        <dbReference type="EC" id="2.7.11.1"/>
    </reaction>
</comment>
<dbReference type="PROSITE" id="PS00108">
    <property type="entry name" value="PROTEIN_KINASE_ST"/>
    <property type="match status" value="1"/>
</dbReference>
<gene>
    <name evidence="10" type="ORF">PBRA_009420</name>
    <name evidence="11" type="ORF">PLBR_LOCUS8138</name>
</gene>
<comment type="catalytic activity">
    <reaction evidence="7">
        <text>L-threonyl-[protein] + ATP = O-phospho-L-threonyl-[protein] + ADP + H(+)</text>
        <dbReference type="Rhea" id="RHEA:46608"/>
        <dbReference type="Rhea" id="RHEA-COMP:11060"/>
        <dbReference type="Rhea" id="RHEA-COMP:11605"/>
        <dbReference type="ChEBI" id="CHEBI:15378"/>
        <dbReference type="ChEBI" id="CHEBI:30013"/>
        <dbReference type="ChEBI" id="CHEBI:30616"/>
        <dbReference type="ChEBI" id="CHEBI:61977"/>
        <dbReference type="ChEBI" id="CHEBI:456216"/>
        <dbReference type="EC" id="2.7.11.1"/>
    </reaction>
</comment>
<dbReference type="PROSITE" id="PS50011">
    <property type="entry name" value="PROTEIN_KINASE_DOM"/>
    <property type="match status" value="1"/>
</dbReference>
<dbReference type="SUPFAM" id="SSF56112">
    <property type="entry name" value="Protein kinase-like (PK-like)"/>
    <property type="match status" value="1"/>
</dbReference>
<dbReference type="GO" id="GO:0004674">
    <property type="term" value="F:protein serine/threonine kinase activity"/>
    <property type="evidence" value="ECO:0007669"/>
    <property type="project" value="UniProtKB-KW"/>
</dbReference>
<dbReference type="InterPro" id="IPR051131">
    <property type="entry name" value="NEK_Ser/Thr_kinase_NIMA"/>
</dbReference>
<evidence type="ECO:0000256" key="1">
    <source>
        <dbReference type="ARBA" id="ARBA00012513"/>
    </source>
</evidence>
<dbReference type="Gene3D" id="3.30.200.20">
    <property type="entry name" value="Phosphorylase Kinase, domain 1"/>
    <property type="match status" value="1"/>
</dbReference>
<keyword evidence="12" id="KW-1185">Reference proteome</keyword>
<reference evidence="10 12" key="1">
    <citation type="submission" date="2015-02" db="EMBL/GenBank/DDBJ databases">
        <authorList>
            <person name="Chooi Y.-H."/>
        </authorList>
    </citation>
    <scope>NUCLEOTIDE SEQUENCE [LARGE SCALE GENOMIC DNA]</scope>
    <source>
        <strain evidence="10">E3</strain>
    </source>
</reference>
<dbReference type="STRING" id="37360.A0A0G4J7H1"/>
<dbReference type="CDD" id="cd08217">
    <property type="entry name" value="STKc_Nek2"/>
    <property type="match status" value="1"/>
</dbReference>
<dbReference type="GO" id="GO:0005524">
    <property type="term" value="F:ATP binding"/>
    <property type="evidence" value="ECO:0007669"/>
    <property type="project" value="UniProtKB-KW"/>
</dbReference>
<keyword evidence="3" id="KW-0808">Transferase</keyword>
<dbReference type="InterPro" id="IPR000719">
    <property type="entry name" value="Prot_kinase_dom"/>
</dbReference>
<evidence type="ECO:0000256" key="6">
    <source>
        <dbReference type="ARBA" id="ARBA00022840"/>
    </source>
</evidence>
<keyword evidence="6" id="KW-0067">ATP-binding</keyword>
<reference evidence="11 13" key="2">
    <citation type="submission" date="2018-03" db="EMBL/GenBank/DDBJ databases">
        <authorList>
            <person name="Fogelqvist J."/>
        </authorList>
    </citation>
    <scope>NUCLEOTIDE SEQUENCE [LARGE SCALE GENOMIC DNA]</scope>
</reference>
<dbReference type="EMBL" id="OVEO01000016">
    <property type="protein sequence ID" value="SPR00923.1"/>
    <property type="molecule type" value="Genomic_DNA"/>
</dbReference>
<dbReference type="EC" id="2.7.11.1" evidence="1"/>
<dbReference type="Proteomes" id="UP000039324">
    <property type="component" value="Unassembled WGS sequence"/>
</dbReference>
<evidence type="ECO:0000256" key="8">
    <source>
        <dbReference type="ARBA" id="ARBA00048679"/>
    </source>
</evidence>
<organism evidence="10 12">
    <name type="scientific">Plasmodiophora brassicae</name>
    <name type="common">Clubroot disease agent</name>
    <dbReference type="NCBI Taxonomy" id="37360"/>
    <lineage>
        <taxon>Eukaryota</taxon>
        <taxon>Sar</taxon>
        <taxon>Rhizaria</taxon>
        <taxon>Endomyxa</taxon>
        <taxon>Phytomyxea</taxon>
        <taxon>Plasmodiophorida</taxon>
        <taxon>Plasmodiophoridae</taxon>
        <taxon>Plasmodiophora</taxon>
    </lineage>
</organism>
<keyword evidence="5" id="KW-0418">Kinase</keyword>
<evidence type="ECO:0000256" key="4">
    <source>
        <dbReference type="ARBA" id="ARBA00022741"/>
    </source>
</evidence>
<dbReference type="EMBL" id="CDSF01000147">
    <property type="protein sequence ID" value="CEP03535.1"/>
    <property type="molecule type" value="Genomic_DNA"/>
</dbReference>
<geneLocation type="mitochondrion" evidence="11"/>
<evidence type="ECO:0000313" key="10">
    <source>
        <dbReference type="EMBL" id="CEP03535.1"/>
    </source>
</evidence>
<dbReference type="InterPro" id="IPR008271">
    <property type="entry name" value="Ser/Thr_kinase_AS"/>
</dbReference>
<evidence type="ECO:0000313" key="12">
    <source>
        <dbReference type="Proteomes" id="UP000039324"/>
    </source>
</evidence>
<sequence length="354" mass="40209">MTAVDDYEQMGVVGEGAFGRVTKVRRVSDGQVLVWKEIHFGTMSDKEKAMLVDEVNFMRQLASHPHVVRYHDRVIDRRRRTIFIVMEYCAGGDLAAVIRLHRLQRTFFDEPFIWSIVGQVGGALQACHRAGILHRDLKPSNILLDADHRCAKLGDFGLARVLADSQQCARSHVGTPSYMSPEQVREGSYDAKCDIWSFGCLLYEMACLEAPFRASNQLALAAKIAAGRHAPLPTRYSARLRRLVESMLDVVPHRRPSIDQVLAAACPGADDATAVLEERLRERERMLDEREAGLDRRERDLDRRERALLLMDPSMYDDEFRTPKQEKRAVPRVGGVRHDLLAQLNRRLTISPIK</sequence>
<dbReference type="PANTHER" id="PTHR44899:SF10">
    <property type="entry name" value="NIMA-RELATED KINASE 2"/>
    <property type="match status" value="1"/>
</dbReference>
<keyword evidence="2" id="KW-0723">Serine/threonine-protein kinase</keyword>
<evidence type="ECO:0000256" key="7">
    <source>
        <dbReference type="ARBA" id="ARBA00047899"/>
    </source>
</evidence>
<evidence type="ECO:0000256" key="5">
    <source>
        <dbReference type="ARBA" id="ARBA00022777"/>
    </source>
</evidence>
<accession>A0A0G4J7H1</accession>
<evidence type="ECO:0000256" key="2">
    <source>
        <dbReference type="ARBA" id="ARBA00022527"/>
    </source>
</evidence>
<feature type="domain" description="Protein kinase" evidence="9">
    <location>
        <begin position="7"/>
        <end position="276"/>
    </location>
</feature>
<dbReference type="AlphaFoldDB" id="A0A0G4J7H1"/>
<dbReference type="Proteomes" id="UP000290189">
    <property type="component" value="Unassembled WGS sequence"/>
</dbReference>